<dbReference type="CDD" id="cd16345">
    <property type="entry name" value="LMWP_ArsC"/>
    <property type="match status" value="1"/>
</dbReference>
<accession>A0A1W6MYJ8</accession>
<dbReference type="InterPro" id="IPR036196">
    <property type="entry name" value="Ptyr_pPase_sf"/>
</dbReference>
<keyword evidence="4" id="KW-1185">Reference proteome</keyword>
<dbReference type="Gene3D" id="3.40.50.2300">
    <property type="match status" value="1"/>
</dbReference>
<dbReference type="Proteomes" id="UP000193978">
    <property type="component" value="Chromosome"/>
</dbReference>
<dbReference type="PANTHER" id="PTHR43428:SF1">
    <property type="entry name" value="ARSENATE REDUCTASE"/>
    <property type="match status" value="1"/>
</dbReference>
<dbReference type="AlphaFoldDB" id="A0A1W6MYJ8"/>
<dbReference type="GO" id="GO:0046685">
    <property type="term" value="P:response to arsenic-containing substance"/>
    <property type="evidence" value="ECO:0007669"/>
    <property type="project" value="UniProtKB-KW"/>
</dbReference>
<evidence type="ECO:0000313" key="3">
    <source>
        <dbReference type="EMBL" id="ARN82609.1"/>
    </source>
</evidence>
<gene>
    <name evidence="3" type="ORF">B1812_17645</name>
</gene>
<dbReference type="SMART" id="SM00226">
    <property type="entry name" value="LMWPc"/>
    <property type="match status" value="1"/>
</dbReference>
<evidence type="ECO:0000259" key="2">
    <source>
        <dbReference type="SMART" id="SM00226"/>
    </source>
</evidence>
<reference evidence="3 4" key="1">
    <citation type="submission" date="2017-02" db="EMBL/GenBank/DDBJ databases">
        <authorList>
            <person name="Peterson S.W."/>
        </authorList>
    </citation>
    <scope>NUCLEOTIDE SEQUENCE [LARGE SCALE GENOMIC DNA]</scope>
    <source>
        <strain evidence="3 4">S285</strain>
    </source>
</reference>
<sequence>MADLPRAQPAVKAPARPRSVLFACTFNAVRSPMAEAIARHYFGRSIHFASAGLKRGEPNGFAAAAMAEIGMDISRHRPRTFDELEDANYDLIVTLSPEAHHRALEFARDLAAEVVYWPTPDPTATHGSREMILDAYRETRERLAQRIKSYLHRPWESQR</sequence>
<organism evidence="3 4">
    <name type="scientific">Methylocystis bryophila</name>
    <dbReference type="NCBI Taxonomy" id="655015"/>
    <lineage>
        <taxon>Bacteria</taxon>
        <taxon>Pseudomonadati</taxon>
        <taxon>Pseudomonadota</taxon>
        <taxon>Alphaproteobacteria</taxon>
        <taxon>Hyphomicrobiales</taxon>
        <taxon>Methylocystaceae</taxon>
        <taxon>Methylocystis</taxon>
    </lineage>
</organism>
<feature type="domain" description="Phosphotyrosine protein phosphatase I" evidence="2">
    <location>
        <begin position="18"/>
        <end position="153"/>
    </location>
</feature>
<dbReference type="PANTHER" id="PTHR43428">
    <property type="entry name" value="ARSENATE REDUCTASE"/>
    <property type="match status" value="1"/>
</dbReference>
<dbReference type="Pfam" id="PF01451">
    <property type="entry name" value="LMWPc"/>
    <property type="match status" value="1"/>
</dbReference>
<protein>
    <submittedName>
        <fullName evidence="3">Low molecular weight phosphatase family protein</fullName>
    </submittedName>
</protein>
<keyword evidence="1" id="KW-0059">Arsenical resistance</keyword>
<dbReference type="SUPFAM" id="SSF52788">
    <property type="entry name" value="Phosphotyrosine protein phosphatases I"/>
    <property type="match status" value="1"/>
</dbReference>
<dbReference type="OrthoDB" id="9799372at2"/>
<evidence type="ECO:0000256" key="1">
    <source>
        <dbReference type="ARBA" id="ARBA00022849"/>
    </source>
</evidence>
<dbReference type="KEGG" id="mbry:B1812_17645"/>
<evidence type="ECO:0000313" key="4">
    <source>
        <dbReference type="Proteomes" id="UP000193978"/>
    </source>
</evidence>
<dbReference type="STRING" id="655015.B1812_17645"/>
<name>A0A1W6MYJ8_9HYPH</name>
<dbReference type="EMBL" id="CP019948">
    <property type="protein sequence ID" value="ARN82609.1"/>
    <property type="molecule type" value="Genomic_DNA"/>
</dbReference>
<dbReference type="RefSeq" id="WP_085772740.1">
    <property type="nucleotide sequence ID" value="NZ_AP027149.1"/>
</dbReference>
<proteinExistence type="predicted"/>
<dbReference type="InterPro" id="IPR023485">
    <property type="entry name" value="Ptyr_pPase"/>
</dbReference>